<protein>
    <submittedName>
        <fullName evidence="2">Uncharacterized protein</fullName>
    </submittedName>
</protein>
<feature type="compositionally biased region" description="Polar residues" evidence="1">
    <location>
        <begin position="129"/>
        <end position="138"/>
    </location>
</feature>
<dbReference type="AlphaFoldDB" id="W9N7S3"/>
<gene>
    <name evidence="2" type="ORF">FOVG_19716</name>
</gene>
<accession>W9N7S3</accession>
<name>W9N7S3_FUSOX</name>
<sequence>MGHLYVVHVDLQCSASEPWLSPSSSLLSGHHESAHDGASPSATKDRLCGTERVGSVDGSDNTSPQVSLNGLHVDLFDAFYSHDLTQDFNFDPQQAFFGHETPQALSSGTRLEGLGTGDWISGSMPPCDSSRQPDWSVE</sequence>
<reference evidence="2" key="2">
    <citation type="submission" date="2012-05" db="EMBL/GenBank/DDBJ databases">
        <title>Annotation of the Genome Sequence of Fusarium oxysporum HDV247.</title>
        <authorList>
            <consortium name="The Broad Institute Genomics Platform"/>
            <person name="Ma L.-J."/>
            <person name="Corby-Kistler H."/>
            <person name="Broz K."/>
            <person name="Gale L.R."/>
            <person name="Jonkers W."/>
            <person name="O'Donnell K."/>
            <person name="Ploetz R."/>
            <person name="Steinberg C."/>
            <person name="Schwartz D.C."/>
            <person name="VanEtten H."/>
            <person name="Zhou S."/>
            <person name="Young S.K."/>
            <person name="Zeng Q."/>
            <person name="Gargeya S."/>
            <person name="Fitzgerald M."/>
            <person name="Abouelleil A."/>
            <person name="Alvarado L."/>
            <person name="Chapman S.B."/>
            <person name="Gainer-Dewar J."/>
            <person name="Goldberg J."/>
            <person name="Griggs A."/>
            <person name="Gujja S."/>
            <person name="Hansen M."/>
            <person name="Howarth C."/>
            <person name="Imamovic A."/>
            <person name="Ireland A."/>
            <person name="Larimer J."/>
            <person name="McCowan C."/>
            <person name="Murphy C."/>
            <person name="Pearson M."/>
            <person name="Poon T.W."/>
            <person name="Priest M."/>
            <person name="Roberts A."/>
            <person name="Saif S."/>
            <person name="Shea T."/>
            <person name="Sykes S."/>
            <person name="Wortman J."/>
            <person name="Nusbaum C."/>
            <person name="Birren B."/>
        </authorList>
    </citation>
    <scope>NUCLEOTIDE SEQUENCE</scope>
    <source>
        <strain evidence="2">HDV247</strain>
    </source>
</reference>
<feature type="region of interest" description="Disordered" evidence="1">
    <location>
        <begin position="24"/>
        <end position="67"/>
    </location>
</feature>
<feature type="region of interest" description="Disordered" evidence="1">
    <location>
        <begin position="116"/>
        <end position="138"/>
    </location>
</feature>
<feature type="compositionally biased region" description="Polar residues" evidence="1">
    <location>
        <begin position="58"/>
        <end position="67"/>
    </location>
</feature>
<proteinExistence type="predicted"/>
<dbReference type="HOGENOM" id="CLU_1855354_0_0_1"/>
<evidence type="ECO:0000313" key="2">
    <source>
        <dbReference type="EMBL" id="EXA28689.1"/>
    </source>
</evidence>
<dbReference type="EMBL" id="JH651196">
    <property type="protein sequence ID" value="EXA28689.1"/>
    <property type="molecule type" value="Genomic_DNA"/>
</dbReference>
<reference evidence="2" key="1">
    <citation type="submission" date="2011-10" db="EMBL/GenBank/DDBJ databases">
        <title>The Genome Sequence of Fusarium oxysporum HDV247.</title>
        <authorList>
            <consortium name="The Broad Institute Genome Sequencing Platform"/>
            <person name="Ma L.-J."/>
            <person name="Gale L.R."/>
            <person name="Schwartz D.C."/>
            <person name="Zhou S."/>
            <person name="Corby-Kistler H."/>
            <person name="Young S.K."/>
            <person name="Zeng Q."/>
            <person name="Gargeya S."/>
            <person name="Fitzgerald M."/>
            <person name="Haas B."/>
            <person name="Abouelleil A."/>
            <person name="Alvarado L."/>
            <person name="Arachchi H.M."/>
            <person name="Berlin A."/>
            <person name="Brown A."/>
            <person name="Chapman S.B."/>
            <person name="Chen Z."/>
            <person name="Dunbar C."/>
            <person name="Freedman E."/>
            <person name="Gearin G."/>
            <person name="Goldberg J."/>
            <person name="Griggs A."/>
            <person name="Gujja S."/>
            <person name="Heiman D."/>
            <person name="Howarth C."/>
            <person name="Larson L."/>
            <person name="Lui A."/>
            <person name="MacDonald P.J.P."/>
            <person name="Montmayeur A."/>
            <person name="Murphy C."/>
            <person name="Neiman D."/>
            <person name="Pearson M."/>
            <person name="Priest M."/>
            <person name="Roberts A."/>
            <person name="Saif S."/>
            <person name="Shea T."/>
            <person name="Shenoy N."/>
            <person name="Sisk P."/>
            <person name="Stolte C."/>
            <person name="Sykes S."/>
            <person name="Wortman J."/>
            <person name="Nusbaum C."/>
            <person name="Birren B."/>
        </authorList>
    </citation>
    <scope>NUCLEOTIDE SEQUENCE [LARGE SCALE GENOMIC DNA]</scope>
    <source>
        <strain evidence="2">HDV247</strain>
    </source>
</reference>
<organism evidence="2">
    <name type="scientific">Fusarium oxysporum f. sp. pisi HDV247</name>
    <dbReference type="NCBI Taxonomy" id="1080344"/>
    <lineage>
        <taxon>Eukaryota</taxon>
        <taxon>Fungi</taxon>
        <taxon>Dikarya</taxon>
        <taxon>Ascomycota</taxon>
        <taxon>Pezizomycotina</taxon>
        <taxon>Sordariomycetes</taxon>
        <taxon>Hypocreomycetidae</taxon>
        <taxon>Hypocreales</taxon>
        <taxon>Nectriaceae</taxon>
        <taxon>Fusarium</taxon>
        <taxon>Fusarium oxysporum species complex</taxon>
    </lineage>
</organism>
<evidence type="ECO:0000256" key="1">
    <source>
        <dbReference type="SAM" id="MobiDB-lite"/>
    </source>
</evidence>
<dbReference type="Proteomes" id="UP000030751">
    <property type="component" value="Unassembled WGS sequence"/>
</dbReference>